<gene>
    <name evidence="1" type="ORF">K3G42_021739</name>
</gene>
<sequence>MPAPLLVLLLLRTLLTRLLLVARQRLLPLLRRLGARLTSQQSRQAVLTCLLCVLNLRKKASPEPSEGRFNSASPTEDGVTNEDRVNRNSLSRSIKKITLSDWGQHGESCLSEEGVLRDPVHASCERNFNNNNCRPGKAQFRDPLSPVPCDETP</sequence>
<evidence type="ECO:0000313" key="2">
    <source>
        <dbReference type="Proteomes" id="UP000827872"/>
    </source>
</evidence>
<evidence type="ECO:0000313" key="1">
    <source>
        <dbReference type="EMBL" id="KAH8016685.1"/>
    </source>
</evidence>
<comment type="caution">
    <text evidence="1">The sequence shown here is derived from an EMBL/GenBank/DDBJ whole genome shotgun (WGS) entry which is preliminary data.</text>
</comment>
<accession>A0ACB8GA85</accession>
<proteinExistence type="predicted"/>
<dbReference type="EMBL" id="CM037614">
    <property type="protein sequence ID" value="KAH8016685.1"/>
    <property type="molecule type" value="Genomic_DNA"/>
</dbReference>
<organism evidence="1 2">
    <name type="scientific">Sphaerodactylus townsendi</name>
    <dbReference type="NCBI Taxonomy" id="933632"/>
    <lineage>
        <taxon>Eukaryota</taxon>
        <taxon>Metazoa</taxon>
        <taxon>Chordata</taxon>
        <taxon>Craniata</taxon>
        <taxon>Vertebrata</taxon>
        <taxon>Euteleostomi</taxon>
        <taxon>Lepidosauria</taxon>
        <taxon>Squamata</taxon>
        <taxon>Bifurcata</taxon>
        <taxon>Gekkota</taxon>
        <taxon>Sphaerodactylidae</taxon>
        <taxon>Sphaerodactylus</taxon>
    </lineage>
</organism>
<keyword evidence="2" id="KW-1185">Reference proteome</keyword>
<reference evidence="1" key="1">
    <citation type="submission" date="2021-08" db="EMBL/GenBank/DDBJ databases">
        <title>The first chromosome-level gecko genome reveals the dynamic sex chromosomes of Neotropical dwarf geckos (Sphaerodactylidae: Sphaerodactylus).</title>
        <authorList>
            <person name="Pinto B.J."/>
            <person name="Keating S.E."/>
            <person name="Gamble T."/>
        </authorList>
    </citation>
    <scope>NUCLEOTIDE SEQUENCE</scope>
    <source>
        <strain evidence="1">TG3544</strain>
    </source>
</reference>
<name>A0ACB8GA85_9SAUR</name>
<protein>
    <submittedName>
        <fullName evidence="1">Uncharacterized protein</fullName>
    </submittedName>
</protein>
<dbReference type="Proteomes" id="UP000827872">
    <property type="component" value="Linkage Group LG01"/>
</dbReference>